<name>A0A3N4GIV9_9ACTN</name>
<dbReference type="Proteomes" id="UP000267536">
    <property type="component" value="Unassembled WGS sequence"/>
</dbReference>
<keyword evidence="2" id="KW-1185">Reference proteome</keyword>
<dbReference type="GO" id="GO:0004803">
    <property type="term" value="F:transposase activity"/>
    <property type="evidence" value="ECO:0007669"/>
    <property type="project" value="InterPro"/>
</dbReference>
<dbReference type="InterPro" id="IPR002514">
    <property type="entry name" value="Transposase_8"/>
</dbReference>
<dbReference type="OrthoDB" id="52928at2"/>
<dbReference type="InterPro" id="IPR009057">
    <property type="entry name" value="Homeodomain-like_sf"/>
</dbReference>
<dbReference type="GO" id="GO:0003677">
    <property type="term" value="F:DNA binding"/>
    <property type="evidence" value="ECO:0007669"/>
    <property type="project" value="InterPro"/>
</dbReference>
<dbReference type="RefSeq" id="WP_123931627.1">
    <property type="nucleotide sequence ID" value="NZ_JBPSDP010000011.1"/>
</dbReference>
<sequence>MAGKKRHSAKKIVRKLHRADELAAKGESGEEIATGLEVSAVTLYDWRRRYGVMDGDAANELNEMRDQNSLLKR</sequence>
<gene>
    <name evidence="1" type="ORF">EF294_15570</name>
</gene>
<dbReference type="GO" id="GO:0006313">
    <property type="term" value="P:DNA transposition"/>
    <property type="evidence" value="ECO:0007669"/>
    <property type="project" value="InterPro"/>
</dbReference>
<evidence type="ECO:0000313" key="1">
    <source>
        <dbReference type="EMBL" id="RPA58580.1"/>
    </source>
</evidence>
<evidence type="ECO:0008006" key="3">
    <source>
        <dbReference type="Google" id="ProtNLM"/>
    </source>
</evidence>
<evidence type="ECO:0000313" key="2">
    <source>
        <dbReference type="Proteomes" id="UP000267536"/>
    </source>
</evidence>
<proteinExistence type="predicted"/>
<reference evidence="1 2" key="1">
    <citation type="submission" date="2018-11" db="EMBL/GenBank/DDBJ databases">
        <title>Draft genome sequence of Gordonia sp. RS15-1S isolated from rice stems.</title>
        <authorList>
            <person name="Muangham S."/>
        </authorList>
    </citation>
    <scope>NUCLEOTIDE SEQUENCE [LARGE SCALE GENOMIC DNA]</scope>
    <source>
        <strain evidence="1 2">RS15-1S</strain>
    </source>
</reference>
<dbReference type="Pfam" id="PF01527">
    <property type="entry name" value="HTH_Tnp_1"/>
    <property type="match status" value="1"/>
</dbReference>
<dbReference type="EMBL" id="RKMH01000011">
    <property type="protein sequence ID" value="RPA58580.1"/>
    <property type="molecule type" value="Genomic_DNA"/>
</dbReference>
<dbReference type="SUPFAM" id="SSF46689">
    <property type="entry name" value="Homeodomain-like"/>
    <property type="match status" value="1"/>
</dbReference>
<dbReference type="AlphaFoldDB" id="A0A3N4GIV9"/>
<accession>A0A3N4GIV9</accession>
<protein>
    <recommendedName>
        <fullName evidence="3">Transposase</fullName>
    </recommendedName>
</protein>
<comment type="caution">
    <text evidence="1">The sequence shown here is derived from an EMBL/GenBank/DDBJ whole genome shotgun (WGS) entry which is preliminary data.</text>
</comment>
<organism evidence="1 2">
    <name type="scientific">Gordonia oryzae</name>
    <dbReference type="NCBI Taxonomy" id="2487349"/>
    <lineage>
        <taxon>Bacteria</taxon>
        <taxon>Bacillati</taxon>
        <taxon>Actinomycetota</taxon>
        <taxon>Actinomycetes</taxon>
        <taxon>Mycobacteriales</taxon>
        <taxon>Gordoniaceae</taxon>
        <taxon>Gordonia</taxon>
    </lineage>
</organism>